<evidence type="ECO:0000256" key="2">
    <source>
        <dbReference type="SAM" id="SignalP"/>
    </source>
</evidence>
<dbReference type="Proteomes" id="UP000695022">
    <property type="component" value="Unplaced"/>
</dbReference>
<dbReference type="InterPro" id="IPR011330">
    <property type="entry name" value="Glyco_hydro/deAcase_b/a-brl"/>
</dbReference>
<name>A0ABM1F9A3_PRICU</name>
<organism evidence="4 5">
    <name type="scientific">Priapulus caudatus</name>
    <name type="common">Priapulid worm</name>
    <dbReference type="NCBI Taxonomy" id="37621"/>
    <lineage>
        <taxon>Eukaryota</taxon>
        <taxon>Metazoa</taxon>
        <taxon>Ecdysozoa</taxon>
        <taxon>Scalidophora</taxon>
        <taxon>Priapulida</taxon>
        <taxon>Priapulimorpha</taxon>
        <taxon>Priapulimorphida</taxon>
        <taxon>Priapulidae</taxon>
        <taxon>Priapulus</taxon>
    </lineage>
</organism>
<feature type="signal peptide" evidence="2">
    <location>
        <begin position="1"/>
        <end position="17"/>
    </location>
</feature>
<keyword evidence="4" id="KW-1185">Reference proteome</keyword>
<dbReference type="GeneID" id="106820930"/>
<feature type="chain" id="PRO_5047472594" evidence="2">
    <location>
        <begin position="18"/>
        <end position="512"/>
    </location>
</feature>
<dbReference type="InterPro" id="IPR002557">
    <property type="entry name" value="Chitin-bd_dom"/>
</dbReference>
<proteinExistence type="predicted"/>
<dbReference type="InterPro" id="IPR036508">
    <property type="entry name" value="Chitin-bd_dom_sf"/>
</dbReference>
<dbReference type="InterPro" id="IPR002172">
    <property type="entry name" value="LDrepeatLR_classA_rpt"/>
</dbReference>
<dbReference type="Gene3D" id="3.20.20.370">
    <property type="entry name" value="Glycoside hydrolase/deacetylase"/>
    <property type="match status" value="1"/>
</dbReference>
<dbReference type="Pfam" id="PF01607">
    <property type="entry name" value="CBM_14"/>
    <property type="match status" value="1"/>
</dbReference>
<dbReference type="CDD" id="cd00112">
    <property type="entry name" value="LDLa"/>
    <property type="match status" value="1"/>
</dbReference>
<dbReference type="RefSeq" id="XP_014681024.1">
    <property type="nucleotide sequence ID" value="XM_014825538.1"/>
</dbReference>
<evidence type="ECO:0000259" key="3">
    <source>
        <dbReference type="PROSITE" id="PS50940"/>
    </source>
</evidence>
<feature type="domain" description="Chitin-binding type-2" evidence="3">
    <location>
        <begin position="31"/>
        <end position="92"/>
    </location>
</feature>
<dbReference type="PANTHER" id="PTHR45985">
    <property type="match status" value="1"/>
</dbReference>
<dbReference type="SUPFAM" id="SSF57625">
    <property type="entry name" value="Invertebrate chitin-binding proteins"/>
    <property type="match status" value="1"/>
</dbReference>
<keyword evidence="2" id="KW-0732">Signal</keyword>
<evidence type="ECO:0000256" key="1">
    <source>
        <dbReference type="ARBA" id="ARBA00023157"/>
    </source>
</evidence>
<dbReference type="PANTHER" id="PTHR45985:SF3">
    <property type="entry name" value="CHITIN DEACETYLASE-LIKE 4"/>
    <property type="match status" value="1"/>
</dbReference>
<dbReference type="InterPro" id="IPR052740">
    <property type="entry name" value="CE4"/>
</dbReference>
<protein>
    <submittedName>
        <fullName evidence="5">Uncharacterized protein LOC106820930</fullName>
    </submittedName>
</protein>
<dbReference type="PROSITE" id="PS50940">
    <property type="entry name" value="CHIT_BIND_II"/>
    <property type="match status" value="1"/>
</dbReference>
<reference evidence="5" key="1">
    <citation type="submission" date="2025-08" db="UniProtKB">
        <authorList>
            <consortium name="RefSeq"/>
        </authorList>
    </citation>
    <scope>IDENTIFICATION</scope>
</reference>
<sequence length="512" mass="57596">MKVLIIALCAVVYMAAASPLEKRLGVPIQAEDDCNPKIGAKNFSTDATDCQVFYICDHGWPKIRRCPGDTIWTPALERCTDKYFAVNDECRYEAPPTPAPVEIAPEDLDPAACYDPRNMCNGVIDCNNGEDEEGCAPICDPNACRLPDCKCSSPDAPGNLQSNEIPQLVMIGWDGALRVEDYNHLLQQILKKVNAQRQREPRRNPNGCPLTATFFTSHQFTDYAAVQSMYAEGNEIASFSITKQLPSEYWAQASDAELSAEYAGQRAMFNRFSGIPASAIKGVRSAYLQTKGSDFVNLIKDDGFTWDSSYPTDKIDPPLWPYTFDYQSTGGCAIPPCPTSSISRMWEVPLVDWYDTNDTLCANVDSCYYPNDKAEALQLLRTNFDRHYKTNKAPFPINLRARWFLNNGYYNMEALQQFLDEIQENRDVYFVTYSQLIEYMKNPVKLADVGRSEAFTCDFAGRTPLCAHPNLCGYFNISYAPNDEEHQGDRFFQTCVECPAVYPWVDNPLGEA</sequence>
<dbReference type="SUPFAM" id="SSF88713">
    <property type="entry name" value="Glycoside hydrolase/deacetylase"/>
    <property type="match status" value="1"/>
</dbReference>
<dbReference type="SMART" id="SM00494">
    <property type="entry name" value="ChtBD2"/>
    <property type="match status" value="1"/>
</dbReference>
<dbReference type="Gene3D" id="2.170.140.10">
    <property type="entry name" value="Chitin binding domain"/>
    <property type="match status" value="1"/>
</dbReference>
<evidence type="ECO:0000313" key="4">
    <source>
        <dbReference type="Proteomes" id="UP000695022"/>
    </source>
</evidence>
<gene>
    <name evidence="5" type="primary">LOC106820930</name>
</gene>
<accession>A0ABM1F9A3</accession>
<evidence type="ECO:0000313" key="5">
    <source>
        <dbReference type="RefSeq" id="XP_014681024.1"/>
    </source>
</evidence>
<keyword evidence="1" id="KW-1015">Disulfide bond</keyword>